<evidence type="ECO:0000313" key="3">
    <source>
        <dbReference type="Proteomes" id="UP000679220"/>
    </source>
</evidence>
<dbReference type="GO" id="GO:0005886">
    <property type="term" value="C:plasma membrane"/>
    <property type="evidence" value="ECO:0007669"/>
    <property type="project" value="TreeGrafter"/>
</dbReference>
<dbReference type="PRINTS" id="PR00702">
    <property type="entry name" value="ACRIFLAVINRP"/>
</dbReference>
<dbReference type="SUPFAM" id="SSF82714">
    <property type="entry name" value="Multidrug efflux transporter AcrB TolC docking domain, DN and DC subdomains"/>
    <property type="match status" value="2"/>
</dbReference>
<dbReference type="PANTHER" id="PTHR32063">
    <property type="match status" value="1"/>
</dbReference>
<protein>
    <submittedName>
        <fullName evidence="2">Efflux RND transporter permease subunit</fullName>
    </submittedName>
</protein>
<organism evidence="2 3">
    <name type="scientific">Carboxylicivirga sediminis</name>
    <dbReference type="NCBI Taxonomy" id="2006564"/>
    <lineage>
        <taxon>Bacteria</taxon>
        <taxon>Pseudomonadati</taxon>
        <taxon>Bacteroidota</taxon>
        <taxon>Bacteroidia</taxon>
        <taxon>Marinilabiliales</taxon>
        <taxon>Marinilabiliaceae</taxon>
        <taxon>Carboxylicivirga</taxon>
    </lineage>
</organism>
<feature type="transmembrane region" description="Helical" evidence="1">
    <location>
        <begin position="855"/>
        <end position="874"/>
    </location>
</feature>
<feature type="transmembrane region" description="Helical" evidence="1">
    <location>
        <begin position="949"/>
        <end position="972"/>
    </location>
</feature>
<feature type="transmembrane region" description="Helical" evidence="1">
    <location>
        <begin position="907"/>
        <end position="928"/>
    </location>
</feature>
<dbReference type="EMBL" id="JAGTAR010000009">
    <property type="protein sequence ID" value="MBR8535508.1"/>
    <property type="molecule type" value="Genomic_DNA"/>
</dbReference>
<dbReference type="InterPro" id="IPR001036">
    <property type="entry name" value="Acrflvin-R"/>
</dbReference>
<accession>A0A941F3X7</accession>
<feature type="transmembrane region" description="Helical" evidence="1">
    <location>
        <begin position="358"/>
        <end position="378"/>
    </location>
</feature>
<dbReference type="SUPFAM" id="SSF82693">
    <property type="entry name" value="Multidrug efflux transporter AcrB pore domain, PN1, PN2, PC1 and PC2 subdomains"/>
    <property type="match status" value="2"/>
</dbReference>
<reference evidence="2" key="1">
    <citation type="journal article" date="2018" name="Int. J. Syst. Evol. Microbiol.">
        <title>Carboxylicivirga sediminis sp. nov., isolated from coastal sediment.</title>
        <authorList>
            <person name="Wang F.Q."/>
            <person name="Ren L.H."/>
            <person name="Zou R.J."/>
            <person name="Sun Y.Z."/>
            <person name="Liu X.J."/>
            <person name="Jiang F."/>
            <person name="Liu L.J."/>
        </authorList>
    </citation>
    <scope>NUCLEOTIDE SEQUENCE</scope>
    <source>
        <strain evidence="2">JR1</strain>
    </source>
</reference>
<name>A0A941F3X7_9BACT</name>
<dbReference type="Gene3D" id="3.30.70.1430">
    <property type="entry name" value="Multidrug efflux transporter AcrB pore domain"/>
    <property type="match status" value="2"/>
</dbReference>
<dbReference type="AlphaFoldDB" id="A0A941F3X7"/>
<feature type="transmembrane region" description="Helical" evidence="1">
    <location>
        <begin position="524"/>
        <end position="544"/>
    </location>
</feature>
<dbReference type="Gene3D" id="3.30.2090.10">
    <property type="entry name" value="Multidrug efflux transporter AcrB TolC docking domain, DN and DC subdomains"/>
    <property type="match status" value="2"/>
</dbReference>
<dbReference type="PANTHER" id="PTHR32063:SF18">
    <property type="entry name" value="CATION EFFLUX SYSTEM PROTEIN"/>
    <property type="match status" value="1"/>
</dbReference>
<keyword evidence="1" id="KW-1133">Transmembrane helix</keyword>
<feature type="transmembrane region" description="Helical" evidence="1">
    <location>
        <begin position="333"/>
        <end position="351"/>
    </location>
</feature>
<evidence type="ECO:0000256" key="1">
    <source>
        <dbReference type="SAM" id="Phobius"/>
    </source>
</evidence>
<feature type="transmembrane region" description="Helical" evidence="1">
    <location>
        <begin position="978"/>
        <end position="1004"/>
    </location>
</feature>
<proteinExistence type="predicted"/>
<keyword evidence="3" id="KW-1185">Reference proteome</keyword>
<keyword evidence="1" id="KW-0472">Membrane</keyword>
<dbReference type="InterPro" id="IPR027463">
    <property type="entry name" value="AcrB_DN_DC_subdom"/>
</dbReference>
<dbReference type="Gene3D" id="3.30.70.1440">
    <property type="entry name" value="Multidrug efflux transporter AcrB pore domain"/>
    <property type="match status" value="1"/>
</dbReference>
<feature type="transmembrane region" description="Helical" evidence="1">
    <location>
        <begin position="461"/>
        <end position="484"/>
    </location>
</feature>
<comment type="caution">
    <text evidence="2">The sequence shown here is derived from an EMBL/GenBank/DDBJ whole genome shotgun (WGS) entry which is preliminary data.</text>
</comment>
<dbReference type="RefSeq" id="WP_212189428.1">
    <property type="nucleotide sequence ID" value="NZ_JAGTAR010000009.1"/>
</dbReference>
<gene>
    <name evidence="2" type="ORF">KDU71_08050</name>
</gene>
<keyword evidence="1" id="KW-0812">Transmembrane</keyword>
<dbReference type="Gene3D" id="1.20.1640.10">
    <property type="entry name" value="Multidrug efflux transporter AcrB transmembrane domain"/>
    <property type="match status" value="2"/>
</dbReference>
<sequence>MLDKILSQKAFLSFIFIALIIGGLYSFNSMGKLEDPEIPVKAAVVITRYPGASAEEVEQEVTDVLEKAIQRLENIDFLESRSTPGLSEITINIKSGVKTAEMPQLWDHLRRKISDVKGNLPANASEPIINDDFGDVSGIFLAISNDGYEYHEFQNYVDDVKQELMLVDGVKRIEVFGKRTEVVNISFDNEYFASLGINPMLIFQSFNDQGAIVDPGSFVTGSERIRISIGNKFQNLDEIRNFEVKLPNGGRYRLGQIAKVEREFYEPTLQKLKFNGREAISLAISMEKGGNVIVLGEAVEKRLAELQEKLPVGIECHKVFYQHNNVSDSIDDFMVNLIESVIIVIVVLLLAMGMRAGLLIASGLVFTILATFIIMAGFDIELHRVSLAAIIIAMGMLVDNAIVIADGILIDLDKGMERKKAFVNTAKKSAIPLLGATLVAILAFMPLAFNSTGAGEFLRPLFYVLAISLFVSWVLAMVQTPFHAEYFYKKRSKKGADDEEHDPYGGRFYQVFGRFIRFALWHKSFFVIGTTVILVLSFWSFGFVKQNFFPGAEYDQFILEYRLPEGKDISQVEKDLDEIQVAIADWDNIGSVVTGLGSTPARYTLMRPMNGLSLSYGELIITIKDKEQIDQTIEKLQNYVNQYYPEAFARVRTYIAVGGDFKIEAKFTGPDDEVLRQLAEQANEVMRQEPKAVFVTNDWKNQIKVLAPVYSQDRARELMVNRADVANALAIASSGMPVGLFYDGDYQLPVMLKLDKTIEQDVNQLASVPVWSGLPQSVALSQLVDSIDVRWENSMIRRYDNQRAIIAQCDPITGVAPPELFTALRDKIEAIPLPEGYKLEWLGEYKSSNEANEGLGEKLPLAILLMIIIVIGLFNNFRQPIIIFSIMPLAFIGVIIGFLVTGTYFTFFSIIGTLGLMGMMIKNAVVLLDEINLQVGEGKDKLTAIIDSTLSRVRPVMMASLTTILGMLPLAFDPMFRTMAIAIMFGLLVGSIITLVVIPVLYAVMYRVNTKSLHATIVKEIEE</sequence>
<dbReference type="SUPFAM" id="SSF82866">
    <property type="entry name" value="Multidrug efflux transporter AcrB transmembrane domain"/>
    <property type="match status" value="2"/>
</dbReference>
<dbReference type="Proteomes" id="UP000679220">
    <property type="component" value="Unassembled WGS sequence"/>
</dbReference>
<dbReference type="Pfam" id="PF00873">
    <property type="entry name" value="ACR_tran"/>
    <property type="match status" value="1"/>
</dbReference>
<feature type="transmembrane region" description="Helical" evidence="1">
    <location>
        <begin position="384"/>
        <end position="409"/>
    </location>
</feature>
<dbReference type="Gene3D" id="3.30.70.1320">
    <property type="entry name" value="Multidrug efflux transporter AcrB pore domain like"/>
    <property type="match status" value="1"/>
</dbReference>
<dbReference type="GO" id="GO:0042910">
    <property type="term" value="F:xenobiotic transmembrane transporter activity"/>
    <property type="evidence" value="ECO:0007669"/>
    <property type="project" value="TreeGrafter"/>
</dbReference>
<evidence type="ECO:0000313" key="2">
    <source>
        <dbReference type="EMBL" id="MBR8535508.1"/>
    </source>
</evidence>
<feature type="transmembrane region" description="Helical" evidence="1">
    <location>
        <begin position="881"/>
        <end position="901"/>
    </location>
</feature>
<reference evidence="2" key="2">
    <citation type="submission" date="2021-04" db="EMBL/GenBank/DDBJ databases">
        <authorList>
            <person name="Zhang T."/>
            <person name="Zhang Y."/>
            <person name="Lu D."/>
            <person name="Zuo D."/>
            <person name="Du Z."/>
        </authorList>
    </citation>
    <scope>NUCLEOTIDE SEQUENCE</scope>
    <source>
        <strain evidence="2">JR1</strain>
    </source>
</reference>
<feature type="transmembrane region" description="Helical" evidence="1">
    <location>
        <begin position="430"/>
        <end position="449"/>
    </location>
</feature>